<dbReference type="Proteomes" id="UP000676336">
    <property type="component" value="Unassembled WGS sequence"/>
</dbReference>
<proteinExistence type="predicted"/>
<gene>
    <name evidence="3" type="ORF">GIL414_LOCUS16132</name>
    <name evidence="2" type="ORF">SMN809_LOCUS10742</name>
</gene>
<dbReference type="EMBL" id="CAJOBI010003724">
    <property type="protein sequence ID" value="CAF3978841.1"/>
    <property type="molecule type" value="Genomic_DNA"/>
</dbReference>
<dbReference type="EMBL" id="CAJOBJ010007283">
    <property type="protein sequence ID" value="CAF4082197.1"/>
    <property type="molecule type" value="Genomic_DNA"/>
</dbReference>
<dbReference type="AlphaFoldDB" id="A0A8S2Q2I5"/>
<reference evidence="3" key="1">
    <citation type="submission" date="2021-02" db="EMBL/GenBank/DDBJ databases">
        <authorList>
            <person name="Nowell W R."/>
        </authorList>
    </citation>
    <scope>NUCLEOTIDE SEQUENCE</scope>
</reference>
<dbReference type="Proteomes" id="UP000681720">
    <property type="component" value="Unassembled WGS sequence"/>
</dbReference>
<dbReference type="SUPFAM" id="SSF56219">
    <property type="entry name" value="DNase I-like"/>
    <property type="match status" value="1"/>
</dbReference>
<dbReference type="Gene3D" id="3.60.10.10">
    <property type="entry name" value="Endonuclease/exonuclease/phosphatase"/>
    <property type="match status" value="1"/>
</dbReference>
<evidence type="ECO:0000313" key="2">
    <source>
        <dbReference type="EMBL" id="CAF3978841.1"/>
    </source>
</evidence>
<protein>
    <recommendedName>
        <fullName evidence="5">Endonuclease/exonuclease/phosphatase domain-containing protein</fullName>
    </recommendedName>
</protein>
<evidence type="ECO:0000256" key="1">
    <source>
        <dbReference type="SAM" id="MobiDB-lite"/>
    </source>
</evidence>
<dbReference type="InterPro" id="IPR036691">
    <property type="entry name" value="Endo/exonu/phosph_ase_sf"/>
</dbReference>
<name>A0A8S2Q2I5_9BILA</name>
<feature type="region of interest" description="Disordered" evidence="1">
    <location>
        <begin position="1"/>
        <end position="33"/>
    </location>
</feature>
<organism evidence="3 4">
    <name type="scientific">Rotaria magnacalcarata</name>
    <dbReference type="NCBI Taxonomy" id="392030"/>
    <lineage>
        <taxon>Eukaryota</taxon>
        <taxon>Metazoa</taxon>
        <taxon>Spiralia</taxon>
        <taxon>Gnathifera</taxon>
        <taxon>Rotifera</taxon>
        <taxon>Eurotatoria</taxon>
        <taxon>Bdelloidea</taxon>
        <taxon>Philodinida</taxon>
        <taxon>Philodinidae</taxon>
        <taxon>Rotaria</taxon>
    </lineage>
</organism>
<evidence type="ECO:0000313" key="4">
    <source>
        <dbReference type="Proteomes" id="UP000681720"/>
    </source>
</evidence>
<comment type="caution">
    <text evidence="3">The sequence shown here is derived from an EMBL/GenBank/DDBJ whole genome shotgun (WGS) entry which is preliminary data.</text>
</comment>
<evidence type="ECO:0008006" key="5">
    <source>
        <dbReference type="Google" id="ProtNLM"/>
    </source>
</evidence>
<evidence type="ECO:0000313" key="3">
    <source>
        <dbReference type="EMBL" id="CAF4082197.1"/>
    </source>
</evidence>
<accession>A0A8S2Q2I5</accession>
<sequence length="227" mass="25473">MANSNISSTPISATTKRGRNDTSGVSESNGQERSQYYQTTRIFNAPVSLQIEWDDFVHKLKGKYPGIADIIRLKNKAQQPVRAVKLEFLSAKNERHGYFSSSINILCFNVRGLDLRWGEVCLLVKQHLSDVIVLGEVGRVDFALISAALSNHNVFYQSGENTHGGMLVMVRKDISIIRVSCSLPNICALDLQFDQTIRLLAMYAPESKTWNWTDVTPLVTNCCMIFI</sequence>